<feature type="region of interest" description="Disordered" evidence="1">
    <location>
        <begin position="56"/>
        <end position="109"/>
    </location>
</feature>
<sequence length="475" mass="53150">MSSMKLETLFKTAAQEARELIAAKDLKRSKFDALWRAVWNGKLTQLSRHLVDYPPLDEQNNEEEMEGVTRSMAEEETEPQAQASSSISAIPSRGNRTSEGSALLPKGESPDAIQRPQAILIPSKGFVGNAVGVAALLSPVFKLAEAFLNELADAYQRGLAVEVERLTKRMYQFSRTLDPILREHDGRRPPYKTVSSHNLAFSKALNINLEETLKGYASMTMALIEGLKASVNCGVWKNRNGIRSQLSFTRDEWEGVESCMKEILAHIRTRLILDELERPRMPHLTYPTQMCLYIQTPEGKVVPLWTAYGARVGDVALIKNDGTIQRITDVFSPWLEVEPLTSSFDVQIRTSHGRITNLPTEGYSVSISWPRITMVGDLMLSNAQNWLECHGESVLKYCSNVDEVGTLILVTGTVEATEFCMSFPKPPTPSFELFTRSSREERSDGPQVVLMSVIDYAGCTSRKDEKRPAIDHVKH</sequence>
<evidence type="ECO:0000256" key="1">
    <source>
        <dbReference type="SAM" id="MobiDB-lite"/>
    </source>
</evidence>
<dbReference type="EMBL" id="KZ293424">
    <property type="protein sequence ID" value="PBK71215.1"/>
    <property type="molecule type" value="Genomic_DNA"/>
</dbReference>
<gene>
    <name evidence="2" type="ORF">ARMSODRAFT_67118</name>
</gene>
<dbReference type="Proteomes" id="UP000218334">
    <property type="component" value="Unassembled WGS sequence"/>
</dbReference>
<organism evidence="2 3">
    <name type="scientific">Armillaria solidipes</name>
    <dbReference type="NCBI Taxonomy" id="1076256"/>
    <lineage>
        <taxon>Eukaryota</taxon>
        <taxon>Fungi</taxon>
        <taxon>Dikarya</taxon>
        <taxon>Basidiomycota</taxon>
        <taxon>Agaricomycotina</taxon>
        <taxon>Agaricomycetes</taxon>
        <taxon>Agaricomycetidae</taxon>
        <taxon>Agaricales</taxon>
        <taxon>Marasmiineae</taxon>
        <taxon>Physalacriaceae</taxon>
        <taxon>Armillaria</taxon>
    </lineage>
</organism>
<name>A0A2H3BK29_9AGAR</name>
<reference evidence="3" key="1">
    <citation type="journal article" date="2017" name="Nat. Ecol. Evol.">
        <title>Genome expansion and lineage-specific genetic innovations in the forest pathogenic fungi Armillaria.</title>
        <authorList>
            <person name="Sipos G."/>
            <person name="Prasanna A.N."/>
            <person name="Walter M.C."/>
            <person name="O'Connor E."/>
            <person name="Balint B."/>
            <person name="Krizsan K."/>
            <person name="Kiss B."/>
            <person name="Hess J."/>
            <person name="Varga T."/>
            <person name="Slot J."/>
            <person name="Riley R."/>
            <person name="Boka B."/>
            <person name="Rigling D."/>
            <person name="Barry K."/>
            <person name="Lee J."/>
            <person name="Mihaltcheva S."/>
            <person name="LaButti K."/>
            <person name="Lipzen A."/>
            <person name="Waldron R."/>
            <person name="Moloney N.M."/>
            <person name="Sperisen C."/>
            <person name="Kredics L."/>
            <person name="Vagvoelgyi C."/>
            <person name="Patrignani A."/>
            <person name="Fitzpatrick D."/>
            <person name="Nagy I."/>
            <person name="Doyle S."/>
            <person name="Anderson J.B."/>
            <person name="Grigoriev I.V."/>
            <person name="Gueldener U."/>
            <person name="Muensterkoetter M."/>
            <person name="Nagy L.G."/>
        </authorList>
    </citation>
    <scope>NUCLEOTIDE SEQUENCE [LARGE SCALE GENOMIC DNA]</scope>
    <source>
        <strain evidence="3">28-4</strain>
    </source>
</reference>
<keyword evidence="3" id="KW-1185">Reference proteome</keyword>
<accession>A0A2H3BK29</accession>
<dbReference type="AlphaFoldDB" id="A0A2H3BK29"/>
<protein>
    <submittedName>
        <fullName evidence="2">Uncharacterized protein</fullName>
    </submittedName>
</protein>
<evidence type="ECO:0000313" key="3">
    <source>
        <dbReference type="Proteomes" id="UP000218334"/>
    </source>
</evidence>
<evidence type="ECO:0000313" key="2">
    <source>
        <dbReference type="EMBL" id="PBK71215.1"/>
    </source>
</evidence>
<proteinExistence type="predicted"/>
<feature type="compositionally biased region" description="Low complexity" evidence="1">
    <location>
        <begin position="79"/>
        <end position="92"/>
    </location>
</feature>